<evidence type="ECO:0000313" key="2">
    <source>
        <dbReference type="Proteomes" id="UP000562682"/>
    </source>
</evidence>
<keyword evidence="2" id="KW-1185">Reference proteome</keyword>
<comment type="caution">
    <text evidence="1">The sequence shown here is derived from an EMBL/GenBank/DDBJ whole genome shotgun (WGS) entry which is preliminary data.</text>
</comment>
<sequence>MRLRGIDVLQTTSTIRFRIGLTSHRLVWVRTTLSEYPKRLARENPAEWNGYLDAYRQKITDPETFILNRVGNEQHARELLIYAVSLTAVLGCTPVTFDQIKNHTGLEYNFIVLDEAAGMPESLSLIPMAKCPEASFLFIGDNKQFGPVVTALDRKDWQLFFGPQRTTSLFERIEKSGALLFRLKSKYRAHGKACLELWTDQKLRT</sequence>
<name>A0A8H5TMY0_9HYPO</name>
<protein>
    <submittedName>
        <fullName evidence="1">AAA domain-containing protein</fullName>
    </submittedName>
</protein>
<dbReference type="SUPFAM" id="SSF52540">
    <property type="entry name" value="P-loop containing nucleoside triphosphate hydrolases"/>
    <property type="match status" value="1"/>
</dbReference>
<dbReference type="EMBL" id="JAAOAK010000338">
    <property type="protein sequence ID" value="KAF5672343.1"/>
    <property type="molecule type" value="Genomic_DNA"/>
</dbReference>
<dbReference type="Gene3D" id="3.40.50.300">
    <property type="entry name" value="P-loop containing nucleotide triphosphate hydrolases"/>
    <property type="match status" value="1"/>
</dbReference>
<organism evidence="1 2">
    <name type="scientific">Fusarium denticulatum</name>
    <dbReference type="NCBI Taxonomy" id="48507"/>
    <lineage>
        <taxon>Eukaryota</taxon>
        <taxon>Fungi</taxon>
        <taxon>Dikarya</taxon>
        <taxon>Ascomycota</taxon>
        <taxon>Pezizomycotina</taxon>
        <taxon>Sordariomycetes</taxon>
        <taxon>Hypocreomycetidae</taxon>
        <taxon>Hypocreales</taxon>
        <taxon>Nectriaceae</taxon>
        <taxon>Fusarium</taxon>
        <taxon>Fusarium fujikuroi species complex</taxon>
    </lineage>
</organism>
<evidence type="ECO:0000313" key="1">
    <source>
        <dbReference type="EMBL" id="KAF5672343.1"/>
    </source>
</evidence>
<dbReference type="AlphaFoldDB" id="A0A8H5TMY0"/>
<accession>A0A8H5TMY0</accession>
<gene>
    <name evidence="1" type="ORF">FDENT_10600</name>
</gene>
<reference evidence="1 2" key="1">
    <citation type="submission" date="2020-05" db="EMBL/GenBank/DDBJ databases">
        <title>Identification and distribution of gene clusters putatively required for synthesis of sphingolipid metabolism inhibitors in phylogenetically diverse species of the filamentous fungus Fusarium.</title>
        <authorList>
            <person name="Kim H.-S."/>
            <person name="Busman M."/>
            <person name="Brown D.W."/>
            <person name="Divon H."/>
            <person name="Uhlig S."/>
            <person name="Proctor R.H."/>
        </authorList>
    </citation>
    <scope>NUCLEOTIDE SEQUENCE [LARGE SCALE GENOMIC DNA]</scope>
    <source>
        <strain evidence="1 2">NRRL 25311</strain>
    </source>
</reference>
<dbReference type="Proteomes" id="UP000562682">
    <property type="component" value="Unassembled WGS sequence"/>
</dbReference>
<proteinExistence type="predicted"/>
<dbReference type="InterPro" id="IPR027417">
    <property type="entry name" value="P-loop_NTPase"/>
</dbReference>